<dbReference type="Pfam" id="PF00981">
    <property type="entry name" value="Rota_NS53"/>
    <property type="match status" value="1"/>
</dbReference>
<evidence type="ECO:0000313" key="13">
    <source>
        <dbReference type="EMBL" id="ALT55125.1"/>
    </source>
</evidence>
<accession>A0A1C7A6E2</accession>
<sequence length="498" mass="59151">MKSLVEAMATFKDACYHYKRMNKLNGSILKLGANDEWRPAPITKFKGWCLDCCQYTNLTYCRGCALYHVCQWCSQYNRCFLDEEPHLLRMRTFKNDINREDVENLLNMYDTLFPIHTKIVNKFINNVKQRKCRNEYLLEWYNHLLLPLSLQALAIKLENSTYYIFGYYDCLEQANQFTFYFVNLINNYDRLLLDDRNFNRMAHLPSILQQEYALRYFSKSRFVNKPNRELERSDFADNLLEDRHSPASLMQVTRNCIAENLGDKNWSTACTQGINAKNYMELINSAYTEHYSVSQRCKIYTKSKLDILARLTKPNYILSNHETCALNVHNCKWCQITSCYKIWEDFRIKKIYNNVLDFIRALSKSNGMAGHCSSQEEIYKYGSRLFLIYDEEQWAESINKLFKCLEPVDINGVEYVLFDHEINWEVRGLILQCMNGNIPRILNLSDIRLILSSLIYDWFDIRYMRETPMITSTTNELRKLNKKNELIDEYDLELSDVE</sequence>
<keyword evidence="6 12" id="KW-0694">RNA-binding</keyword>
<keyword evidence="5 12" id="KW-1093">Inhibition of host IRF7 by virus</keyword>
<evidence type="ECO:0000256" key="12">
    <source>
        <dbReference type="HAMAP-Rule" id="MF_04088"/>
    </source>
</evidence>
<dbReference type="GO" id="GO:0046872">
    <property type="term" value="F:metal ion binding"/>
    <property type="evidence" value="ECO:0007669"/>
    <property type="project" value="UniProtKB-UniRule"/>
</dbReference>
<keyword evidence="9 12" id="KW-1035">Host cytoplasm</keyword>
<organism evidence="13 14">
    <name type="scientific">Rotavirus A</name>
    <dbReference type="NCBI Taxonomy" id="28875"/>
    <lineage>
        <taxon>Viruses</taxon>
        <taxon>Riboviria</taxon>
        <taxon>Orthornavirae</taxon>
        <taxon>Duplornaviricota</taxon>
        <taxon>Resentoviricetes</taxon>
        <taxon>Reovirales</taxon>
        <taxon>Sedoreoviridae</taxon>
        <taxon>Rotavirus</taxon>
        <taxon>Rotavirus alphagastroenteritidis</taxon>
    </lineage>
</organism>
<reference evidence="13 14" key="1">
    <citation type="journal article" date="2016" name="Arch. Virol.">
        <title>Complete genotyping of unusual species A rotavirus G12P[11] and G10P[14] isolates and evidence of frequent in vivo reassortment among the rotaviruses detected in children with diarrhea in Kolkata, India, during 2014.</title>
        <authorList>
            <person name="Mandal P."/>
            <person name="Mullick S."/>
            <person name="Nayak M.K."/>
            <person name="Mukherjee A."/>
            <person name="Ganguly N."/>
            <person name="Niyogi P."/>
            <person name="Panda S."/>
            <person name="Chawla-Sarkar M."/>
        </authorList>
    </citation>
    <scope>NUCLEOTIDE SEQUENCE [LARGE SCALE GENOMIC DNA]</scope>
    <source>
        <strain evidence="13 14">RVA/Human-wt/IND/MCS-KOL-383/2014/G10P[14]</strain>
    </source>
</reference>
<keyword evidence="3 12" id="KW-1090">Inhibition of host innate immune response by virus</keyword>
<comment type="subcellular location">
    <subcellularLocation>
        <location evidence="12">Host cytoplasm</location>
        <location evidence="12">Host cytoskeleton</location>
    </subcellularLocation>
</comment>
<comment type="caution">
    <text evidence="12">Lacks conserved residue(s) required for the propagation of feature annotation.</text>
</comment>
<comment type="domain">
    <text evidence="12">The integrity of the zinc-binding domain in NSP1 is important for degradation of host IRF3.</text>
</comment>
<feature type="region of interest" description="Interaction with host IRF3" evidence="12">
    <location>
        <begin position="327"/>
        <end position="498"/>
    </location>
</feature>
<dbReference type="InterPro" id="IPR002148">
    <property type="entry name" value="Rotavirus_NSP1"/>
</dbReference>
<keyword evidence="8 12" id="KW-1037">Host cytoskeleton</keyword>
<evidence type="ECO:0000256" key="11">
    <source>
        <dbReference type="ARBA" id="ARBA00023280"/>
    </source>
</evidence>
<comment type="subunit">
    <text evidence="12">Interacts (via C-terminus) with host IRF3; this interaction leads to IRF3 degradation. Interacts with host IRF7; this interaction leads to IRF7 degradation. Interacts with host CUL1 and CUL3.</text>
</comment>
<keyword evidence="10 12" id="KW-0922">Interferon antiviral system evasion</keyword>
<dbReference type="HAMAP" id="MF_04088">
    <property type="entry name" value="ROTA_NSP1"/>
    <property type="match status" value="1"/>
</dbReference>
<keyword evidence="7 12" id="KW-1092">Inhibition of host IRF3 by virus</keyword>
<dbReference type="Proteomes" id="UP000222171">
    <property type="component" value="Genome"/>
</dbReference>
<dbReference type="GO" id="GO:0044163">
    <property type="term" value="C:host cytoskeleton"/>
    <property type="evidence" value="ECO:0007669"/>
    <property type="project" value="UniProtKB-SubCell"/>
</dbReference>
<comment type="similarity">
    <text evidence="12">Belongs to the rotavirus NSP1 family.</text>
</comment>
<evidence type="ECO:0000313" key="14">
    <source>
        <dbReference type="Proteomes" id="UP000222171"/>
    </source>
</evidence>
<feature type="region of interest" description="Zinc-binding domain" evidence="12">
    <location>
        <begin position="49"/>
        <end position="86"/>
    </location>
</feature>
<keyword evidence="1 12" id="KW-1113">Inhibition of host RLR pathway by virus</keyword>
<evidence type="ECO:0000256" key="1">
    <source>
        <dbReference type="ARBA" id="ARBA00022482"/>
    </source>
</evidence>
<keyword evidence="2 12" id="KW-0945">Host-virus interaction</keyword>
<keyword evidence="11 12" id="KW-0899">Viral immunoevasion</keyword>
<dbReference type="GO" id="GO:0003723">
    <property type="term" value="F:RNA binding"/>
    <property type="evidence" value="ECO:0007669"/>
    <property type="project" value="UniProtKB-UniRule"/>
</dbReference>
<protein>
    <recommendedName>
        <fullName evidence="12">Non-structural protein 1</fullName>
        <shortName evidence="12">NSP1</shortName>
    </recommendedName>
    <alternativeName>
        <fullName evidence="12">NCVP2</fullName>
    </alternativeName>
    <alternativeName>
        <fullName evidence="12">Non-structural RNA-binding protein 53</fullName>
        <shortName evidence="12">NS53</shortName>
    </alternativeName>
</protein>
<evidence type="ECO:0000256" key="8">
    <source>
        <dbReference type="ARBA" id="ARBA00023111"/>
    </source>
</evidence>
<evidence type="ECO:0000256" key="4">
    <source>
        <dbReference type="ARBA" id="ARBA00022723"/>
    </source>
</evidence>
<dbReference type="EMBL" id="KU292525">
    <property type="protein sequence ID" value="ALT55125.1"/>
    <property type="molecule type" value="Genomic_RNA"/>
</dbReference>
<evidence type="ECO:0000256" key="7">
    <source>
        <dbReference type="ARBA" id="ARBA00022931"/>
    </source>
</evidence>
<evidence type="ECO:0000256" key="9">
    <source>
        <dbReference type="ARBA" id="ARBA00023200"/>
    </source>
</evidence>
<keyword evidence="4 12" id="KW-0479">Metal-binding</keyword>
<evidence type="ECO:0000256" key="10">
    <source>
        <dbReference type="ARBA" id="ARBA00023258"/>
    </source>
</evidence>
<dbReference type="GO" id="GO:0030430">
    <property type="term" value="C:host cell cytoplasm"/>
    <property type="evidence" value="ECO:0007669"/>
    <property type="project" value="UniProtKB-UniRule"/>
</dbReference>
<dbReference type="GO" id="GO:0039557">
    <property type="term" value="P:symbiont-mediated suppression of host cytoplasmic pattern recognition receptor signaling pathway via inhibition of IRF7 activity"/>
    <property type="evidence" value="ECO:0007669"/>
    <property type="project" value="UniProtKB-UniRule"/>
</dbReference>
<name>A0A1C7A6E2_9REOV</name>
<evidence type="ECO:0000256" key="2">
    <source>
        <dbReference type="ARBA" id="ARBA00022581"/>
    </source>
</evidence>
<comment type="function">
    <text evidence="12">Plays a role in the inhibition of host innate immunity by inducing the degradation of key host factors required to activate interferon production such as IRF3, IRF5 or IRF7. Associates with components of cullin RING ligases (CRLs) including CUL1 or CUL3, which are essential multisubunit ubiquitination complexes, to modulate their activities.</text>
</comment>
<evidence type="ECO:0000256" key="5">
    <source>
        <dbReference type="ARBA" id="ARBA00022811"/>
    </source>
</evidence>
<dbReference type="GO" id="GO:0039548">
    <property type="term" value="P:symbiont-mediated suppression of host cytoplasmic pattern recognition receptor signaling pathway via inhibition of IRF3 activity"/>
    <property type="evidence" value="ECO:0007669"/>
    <property type="project" value="UniProtKB-UniRule"/>
</dbReference>
<proteinExistence type="inferred from homology"/>
<evidence type="ECO:0000256" key="6">
    <source>
        <dbReference type="ARBA" id="ARBA00022884"/>
    </source>
</evidence>
<feature type="region of interest" description="RNA-binding" evidence="12">
    <location>
        <begin position="8"/>
        <end position="88"/>
    </location>
</feature>
<evidence type="ECO:0000256" key="3">
    <source>
        <dbReference type="ARBA" id="ARBA00022632"/>
    </source>
</evidence>